<evidence type="ECO:0000256" key="1">
    <source>
        <dbReference type="SAM" id="Phobius"/>
    </source>
</evidence>
<keyword evidence="1" id="KW-1133">Transmembrane helix</keyword>
<evidence type="ECO:0000313" key="2">
    <source>
        <dbReference type="EMBL" id="KAE8125987.1"/>
    </source>
</evidence>
<dbReference type="InterPro" id="IPR053258">
    <property type="entry name" value="Ca-permeable_cation_channel"/>
</dbReference>
<name>A0A5N6RVP7_9ROSI</name>
<keyword evidence="1" id="KW-0812">Transmembrane</keyword>
<dbReference type="OrthoDB" id="10471248at2759"/>
<reference evidence="2 3" key="1">
    <citation type="submission" date="2019-06" db="EMBL/GenBank/DDBJ databases">
        <title>A chromosomal-level reference genome of Carpinus fangiana (Coryloideae, Betulaceae).</title>
        <authorList>
            <person name="Yang X."/>
            <person name="Wang Z."/>
            <person name="Zhang L."/>
            <person name="Hao G."/>
            <person name="Liu J."/>
            <person name="Yang Y."/>
        </authorList>
    </citation>
    <scope>NUCLEOTIDE SEQUENCE [LARGE SCALE GENOMIC DNA]</scope>
    <source>
        <strain evidence="2">Cfa_2016G</strain>
        <tissue evidence="2">Leaf</tissue>
    </source>
</reference>
<dbReference type="Proteomes" id="UP000327013">
    <property type="component" value="Chromosome 8"/>
</dbReference>
<dbReference type="PANTHER" id="PTHR34115">
    <property type="entry name" value="PROTEIN, PUTATIVE-RELATED"/>
    <property type="match status" value="1"/>
</dbReference>
<organism evidence="2 3">
    <name type="scientific">Carpinus fangiana</name>
    <dbReference type="NCBI Taxonomy" id="176857"/>
    <lineage>
        <taxon>Eukaryota</taxon>
        <taxon>Viridiplantae</taxon>
        <taxon>Streptophyta</taxon>
        <taxon>Embryophyta</taxon>
        <taxon>Tracheophyta</taxon>
        <taxon>Spermatophyta</taxon>
        <taxon>Magnoliopsida</taxon>
        <taxon>eudicotyledons</taxon>
        <taxon>Gunneridae</taxon>
        <taxon>Pentapetalae</taxon>
        <taxon>rosids</taxon>
        <taxon>fabids</taxon>
        <taxon>Fagales</taxon>
        <taxon>Betulaceae</taxon>
        <taxon>Carpinus</taxon>
    </lineage>
</organism>
<accession>A0A5N6RVP7</accession>
<dbReference type="PANTHER" id="PTHR34115:SF6">
    <property type="entry name" value="PROTEIN, PUTATIVE-RELATED"/>
    <property type="match status" value="1"/>
</dbReference>
<feature type="transmembrane region" description="Helical" evidence="1">
    <location>
        <begin position="20"/>
        <end position="39"/>
    </location>
</feature>
<sequence length="99" mass="11267">MIGLLQLHDLFKTHPANMWISEAALIIFCLSYAAMANINGTRWEKHSQIIGIFRILSGTLVAVSLSSIHLPHQLSWLFYVIWALMVLIVVAFTWIYPEA</sequence>
<gene>
    <name evidence="2" type="ORF">FH972_020745</name>
</gene>
<feature type="transmembrane region" description="Helical" evidence="1">
    <location>
        <begin position="76"/>
        <end position="96"/>
    </location>
</feature>
<proteinExistence type="predicted"/>
<keyword evidence="1" id="KW-0472">Membrane</keyword>
<feature type="transmembrane region" description="Helical" evidence="1">
    <location>
        <begin position="51"/>
        <end position="70"/>
    </location>
</feature>
<dbReference type="AlphaFoldDB" id="A0A5N6RVP7"/>
<evidence type="ECO:0000313" key="3">
    <source>
        <dbReference type="Proteomes" id="UP000327013"/>
    </source>
</evidence>
<keyword evidence="3" id="KW-1185">Reference proteome</keyword>
<protein>
    <submittedName>
        <fullName evidence="2">Uncharacterized protein</fullName>
    </submittedName>
</protein>
<dbReference type="EMBL" id="CM017328">
    <property type="protein sequence ID" value="KAE8125987.1"/>
    <property type="molecule type" value="Genomic_DNA"/>
</dbReference>